<organism evidence="1 2">
    <name type="scientific">Metamycoplasma alkalescens</name>
    <dbReference type="NCBI Taxonomy" id="45363"/>
    <lineage>
        <taxon>Bacteria</taxon>
        <taxon>Bacillati</taxon>
        <taxon>Mycoplasmatota</taxon>
        <taxon>Mycoplasmoidales</taxon>
        <taxon>Metamycoplasmataceae</taxon>
        <taxon>Metamycoplasma</taxon>
    </lineage>
</organism>
<proteinExistence type="predicted"/>
<dbReference type="Proteomes" id="UP000259864">
    <property type="component" value="Chromosome 1"/>
</dbReference>
<reference evidence="2" key="1">
    <citation type="submission" date="2018-06" db="EMBL/GenBank/DDBJ databases">
        <authorList>
            <consortium name="Pathogen Informatics"/>
        </authorList>
    </citation>
    <scope>NUCLEOTIDE SEQUENCE [LARGE SCALE GENOMIC DNA]</scope>
    <source>
        <strain evidence="2">NCTC10135</strain>
    </source>
</reference>
<sequence>MDDDRSKRTNMQTLNDQISIGSIFSSNKNSNQLDDPNNISPEIDLLKLLDNIFKILHLEYEKNPKTKESNFYVKSQTDEW</sequence>
<evidence type="ECO:0000313" key="2">
    <source>
        <dbReference type="Proteomes" id="UP000259864"/>
    </source>
</evidence>
<evidence type="ECO:0000313" key="1">
    <source>
        <dbReference type="EMBL" id="SYV90688.1"/>
    </source>
</evidence>
<dbReference type="KEGG" id="mala:NCTC10135_01213"/>
<dbReference type="AlphaFoldDB" id="A0A3B0P0Q6"/>
<feature type="non-terminal residue" evidence="1">
    <location>
        <position position="80"/>
    </location>
</feature>
<dbReference type="EMBL" id="LS991949">
    <property type="protein sequence ID" value="SYV90688.1"/>
    <property type="molecule type" value="Genomic_DNA"/>
</dbReference>
<gene>
    <name evidence="1" type="ORF">NCTC10135_01213</name>
</gene>
<protein>
    <submittedName>
        <fullName evidence="1">Uncharacterized protein</fullName>
    </submittedName>
</protein>
<name>A0A3B0P0Q6_9BACT</name>
<accession>A0A3B0P0Q6</accession>